<dbReference type="GO" id="GO:0006352">
    <property type="term" value="P:DNA-templated transcription initiation"/>
    <property type="evidence" value="ECO:0007669"/>
    <property type="project" value="InterPro"/>
</dbReference>
<dbReference type="GO" id="GO:0003677">
    <property type="term" value="F:DNA binding"/>
    <property type="evidence" value="ECO:0007669"/>
    <property type="project" value="InterPro"/>
</dbReference>
<evidence type="ECO:0000256" key="1">
    <source>
        <dbReference type="ARBA" id="ARBA00010641"/>
    </source>
</evidence>
<dbReference type="InterPro" id="IPR013324">
    <property type="entry name" value="RNA_pol_sigma_r3/r4-like"/>
</dbReference>
<dbReference type="EMBL" id="CP120682">
    <property type="protein sequence ID" value="WKN34775.1"/>
    <property type="molecule type" value="Genomic_DNA"/>
</dbReference>
<gene>
    <name evidence="7" type="ORF">K4G66_20585</name>
</gene>
<dbReference type="PANTHER" id="PTHR43133:SF46">
    <property type="entry name" value="RNA POLYMERASE SIGMA-70 FACTOR ECF SUBFAMILY"/>
    <property type="match status" value="1"/>
</dbReference>
<comment type="similarity">
    <text evidence="1">Belongs to the sigma-70 factor family. ECF subfamily.</text>
</comment>
<dbReference type="Gene3D" id="1.10.1740.10">
    <property type="match status" value="1"/>
</dbReference>
<dbReference type="GO" id="GO:0016987">
    <property type="term" value="F:sigma factor activity"/>
    <property type="evidence" value="ECO:0007669"/>
    <property type="project" value="UniProtKB-KW"/>
</dbReference>
<reference evidence="7" key="1">
    <citation type="journal article" date="2023" name="Comput. Struct. Biotechnol. J.">
        <title>Discovery of a novel marine Bacteroidetes with a rich repertoire of carbohydrate-active enzymes.</title>
        <authorList>
            <person name="Chen B."/>
            <person name="Liu G."/>
            <person name="Chen Q."/>
            <person name="Wang H."/>
            <person name="Liu L."/>
            <person name="Tang K."/>
        </authorList>
    </citation>
    <scope>NUCLEOTIDE SEQUENCE</scope>
    <source>
        <strain evidence="7">TK19036</strain>
    </source>
</reference>
<proteinExistence type="inferred from homology"/>
<dbReference type="InterPro" id="IPR013325">
    <property type="entry name" value="RNA_pol_sigma_r2"/>
</dbReference>
<dbReference type="NCBIfam" id="TIGR02937">
    <property type="entry name" value="sigma70-ECF"/>
    <property type="match status" value="1"/>
</dbReference>
<keyword evidence="4" id="KW-0804">Transcription</keyword>
<evidence type="ECO:0000259" key="6">
    <source>
        <dbReference type="Pfam" id="PF08281"/>
    </source>
</evidence>
<dbReference type="PANTHER" id="PTHR43133">
    <property type="entry name" value="RNA POLYMERASE ECF-TYPE SIGMA FACTO"/>
    <property type="match status" value="1"/>
</dbReference>
<keyword evidence="2" id="KW-0805">Transcription regulation</keyword>
<feature type="domain" description="RNA polymerase sigma factor 70 region 4 type 2" evidence="6">
    <location>
        <begin position="124"/>
        <end position="176"/>
    </location>
</feature>
<organism evidence="7">
    <name type="scientific">Roseihalotalea indica</name>
    <dbReference type="NCBI Taxonomy" id="2867963"/>
    <lineage>
        <taxon>Bacteria</taxon>
        <taxon>Pseudomonadati</taxon>
        <taxon>Bacteroidota</taxon>
        <taxon>Cytophagia</taxon>
        <taxon>Cytophagales</taxon>
        <taxon>Catalimonadaceae</taxon>
        <taxon>Roseihalotalea</taxon>
    </lineage>
</organism>
<dbReference type="CDD" id="cd06171">
    <property type="entry name" value="Sigma70_r4"/>
    <property type="match status" value="1"/>
</dbReference>
<keyword evidence="3" id="KW-0731">Sigma factor</keyword>
<dbReference type="InterPro" id="IPR013249">
    <property type="entry name" value="RNA_pol_sigma70_r4_t2"/>
</dbReference>
<dbReference type="SUPFAM" id="SSF88946">
    <property type="entry name" value="Sigma2 domain of RNA polymerase sigma factors"/>
    <property type="match status" value="1"/>
</dbReference>
<dbReference type="InterPro" id="IPR007627">
    <property type="entry name" value="RNA_pol_sigma70_r2"/>
</dbReference>
<protein>
    <submittedName>
        <fullName evidence="7">Sigma-70 family RNA polymerase sigma factor</fullName>
    </submittedName>
</protein>
<evidence type="ECO:0000256" key="3">
    <source>
        <dbReference type="ARBA" id="ARBA00023082"/>
    </source>
</evidence>
<dbReference type="Pfam" id="PF04542">
    <property type="entry name" value="Sigma70_r2"/>
    <property type="match status" value="1"/>
</dbReference>
<evidence type="ECO:0000256" key="4">
    <source>
        <dbReference type="ARBA" id="ARBA00023163"/>
    </source>
</evidence>
<reference evidence="7" key="2">
    <citation type="journal article" date="2024" name="Antonie Van Leeuwenhoek">
        <title>Roseihalotalea indica gen. nov., sp. nov., a halophilic Bacteroidetes from mesopelagic Southwest Indian Ocean with higher carbohydrate metabolic potential.</title>
        <authorList>
            <person name="Chen B."/>
            <person name="Zhang M."/>
            <person name="Lin D."/>
            <person name="Ye J."/>
            <person name="Tang K."/>
        </authorList>
    </citation>
    <scope>NUCLEOTIDE SEQUENCE</scope>
    <source>
        <strain evidence="7">TK19036</strain>
    </source>
</reference>
<dbReference type="SUPFAM" id="SSF88659">
    <property type="entry name" value="Sigma3 and sigma4 domains of RNA polymerase sigma factors"/>
    <property type="match status" value="1"/>
</dbReference>
<dbReference type="Pfam" id="PF08281">
    <property type="entry name" value="Sigma70_r4_2"/>
    <property type="match status" value="1"/>
</dbReference>
<dbReference type="Gene3D" id="1.10.10.10">
    <property type="entry name" value="Winged helix-like DNA-binding domain superfamily/Winged helix DNA-binding domain"/>
    <property type="match status" value="1"/>
</dbReference>
<dbReference type="InterPro" id="IPR036388">
    <property type="entry name" value="WH-like_DNA-bd_sf"/>
</dbReference>
<evidence type="ECO:0000259" key="5">
    <source>
        <dbReference type="Pfam" id="PF04542"/>
    </source>
</evidence>
<dbReference type="AlphaFoldDB" id="A0AA49GHC2"/>
<feature type="domain" description="RNA polymerase sigma-70 region 2" evidence="5">
    <location>
        <begin position="28"/>
        <end position="87"/>
    </location>
</feature>
<sequence>MKVTTGDVLRFAADEGDFRRQFERLYFDHVDALFQYGAKFRANQELVEDCVQELFADLWEDRDTLSTVKSVRSYLLGALRRKILRKIYTNHESPLETEDIFNFLHQHLAEAQSQDNTLTEEVSEQLVTALHQLTNKQQEVLYLRFYNQLSFQEIAEIMSVQTRTVYKLAHRSLSTLKHYLSDSLHAFQAILLFVFCQ</sequence>
<dbReference type="InterPro" id="IPR039425">
    <property type="entry name" value="RNA_pol_sigma-70-like"/>
</dbReference>
<dbReference type="InterPro" id="IPR014284">
    <property type="entry name" value="RNA_pol_sigma-70_dom"/>
</dbReference>
<evidence type="ECO:0000313" key="7">
    <source>
        <dbReference type="EMBL" id="WKN34775.1"/>
    </source>
</evidence>
<accession>A0AA49GHC2</accession>
<evidence type="ECO:0000256" key="2">
    <source>
        <dbReference type="ARBA" id="ARBA00023015"/>
    </source>
</evidence>
<name>A0AA49GHC2_9BACT</name>